<dbReference type="InterPro" id="IPR000795">
    <property type="entry name" value="T_Tr_GTP-bd_dom"/>
</dbReference>
<dbReference type="InterPro" id="IPR013575">
    <property type="entry name" value="IF2_assoc_dom_bac"/>
</dbReference>
<keyword evidence="5 9" id="KW-0396">Initiation factor</keyword>
<dbReference type="SUPFAM" id="SSF52156">
    <property type="entry name" value="Initiation factor IF2/eIF5b, domain 3"/>
    <property type="match status" value="1"/>
</dbReference>
<dbReference type="Pfam" id="PF03144">
    <property type="entry name" value="GTP_EFTU_D2"/>
    <property type="match status" value="1"/>
</dbReference>
<evidence type="ECO:0000256" key="5">
    <source>
        <dbReference type="ARBA" id="ARBA00022540"/>
    </source>
</evidence>
<dbReference type="Gene3D" id="3.30.56.50">
    <property type="entry name" value="Putative DNA-binding domain, N-terminal subdomain of bacterial translation initiation factor IF2"/>
    <property type="match status" value="1"/>
</dbReference>
<dbReference type="InterPro" id="IPR027417">
    <property type="entry name" value="P-loop_NTPase"/>
</dbReference>
<evidence type="ECO:0000256" key="6">
    <source>
        <dbReference type="ARBA" id="ARBA00022741"/>
    </source>
</evidence>
<evidence type="ECO:0000256" key="2">
    <source>
        <dbReference type="ARBA" id="ARBA00007733"/>
    </source>
</evidence>
<protein>
    <recommendedName>
        <fullName evidence="3 9">Translation initiation factor IF-2</fullName>
    </recommendedName>
</protein>
<dbReference type="CDD" id="cd01887">
    <property type="entry name" value="IF2_eIF5B"/>
    <property type="match status" value="1"/>
</dbReference>
<feature type="region of interest" description="G-domain" evidence="9">
    <location>
        <begin position="347"/>
        <end position="495"/>
    </location>
</feature>
<dbReference type="HAMAP" id="MF_00100_B">
    <property type="entry name" value="IF_2_B"/>
    <property type="match status" value="1"/>
</dbReference>
<feature type="binding site" evidence="9">
    <location>
        <begin position="353"/>
        <end position="360"/>
    </location>
    <ligand>
        <name>GTP</name>
        <dbReference type="ChEBI" id="CHEBI:37565"/>
    </ligand>
</feature>
<name>A0A7Z0LJY9_9GAMM</name>
<evidence type="ECO:0000256" key="8">
    <source>
        <dbReference type="ARBA" id="ARBA00023134"/>
    </source>
</evidence>
<proteinExistence type="inferred from homology"/>
<dbReference type="PANTHER" id="PTHR43381:SF5">
    <property type="entry name" value="TR-TYPE G DOMAIN-CONTAINING PROTEIN"/>
    <property type="match status" value="1"/>
</dbReference>
<dbReference type="SUPFAM" id="SSF46955">
    <property type="entry name" value="Putative DNA-binding domain"/>
    <property type="match status" value="1"/>
</dbReference>
<dbReference type="CDD" id="cd03702">
    <property type="entry name" value="IF2_mtIF2_II"/>
    <property type="match status" value="1"/>
</dbReference>
<feature type="binding site" evidence="9">
    <location>
        <begin position="453"/>
        <end position="456"/>
    </location>
    <ligand>
        <name>GTP</name>
        <dbReference type="ChEBI" id="CHEBI:37565"/>
    </ligand>
</feature>
<dbReference type="FunFam" id="3.40.50.300:FF:000019">
    <property type="entry name" value="Translation initiation factor IF-2"/>
    <property type="match status" value="1"/>
</dbReference>
<dbReference type="Pfam" id="PF11987">
    <property type="entry name" value="IF-2"/>
    <property type="match status" value="1"/>
</dbReference>
<comment type="function">
    <text evidence="9 10">One of the essential components for the initiation of protein synthesis. Protects formylmethionyl-tRNA from spontaneous hydrolysis and promotes its binding to the 30S ribosomal subunits. Also involved in the hydrolysis of GTP during the formation of the 70S ribosomal complex.</text>
</comment>
<evidence type="ECO:0000313" key="14">
    <source>
        <dbReference type="EMBL" id="NYS60389.1"/>
    </source>
</evidence>
<dbReference type="Gene3D" id="3.40.50.10050">
    <property type="entry name" value="Translation initiation factor IF- 2, domain 3"/>
    <property type="match status" value="1"/>
</dbReference>
<evidence type="ECO:0000256" key="9">
    <source>
        <dbReference type="HAMAP-Rule" id="MF_00100"/>
    </source>
</evidence>
<gene>
    <name evidence="9 14" type="primary">infB</name>
    <name evidence="14" type="ORF">HZS81_06365</name>
</gene>
<dbReference type="NCBIfam" id="TIGR00231">
    <property type="entry name" value="small_GTP"/>
    <property type="match status" value="1"/>
</dbReference>
<dbReference type="GO" id="GO:0003924">
    <property type="term" value="F:GTPase activity"/>
    <property type="evidence" value="ECO:0007669"/>
    <property type="project" value="UniProtKB-UniRule"/>
</dbReference>
<evidence type="ECO:0000259" key="13">
    <source>
        <dbReference type="PROSITE" id="PS51722"/>
    </source>
</evidence>
<dbReference type="InterPro" id="IPR015760">
    <property type="entry name" value="TIF_IF2"/>
</dbReference>
<evidence type="ECO:0000256" key="3">
    <source>
        <dbReference type="ARBA" id="ARBA00020675"/>
    </source>
</evidence>
<keyword evidence="7 9" id="KW-0648">Protein biosynthesis</keyword>
<dbReference type="FunFam" id="2.40.30.10:FF:000008">
    <property type="entry name" value="Translation initiation factor IF-2"/>
    <property type="match status" value="1"/>
</dbReference>
<dbReference type="EMBL" id="JACCDF010000004">
    <property type="protein sequence ID" value="NYS60389.1"/>
    <property type="molecule type" value="Genomic_DNA"/>
</dbReference>
<dbReference type="InterPro" id="IPR009000">
    <property type="entry name" value="Transl_B-barrel_sf"/>
</dbReference>
<evidence type="ECO:0000256" key="1">
    <source>
        <dbReference type="ARBA" id="ARBA00004496"/>
    </source>
</evidence>
<dbReference type="InterPro" id="IPR053905">
    <property type="entry name" value="EF-G-like_DII"/>
</dbReference>
<comment type="similarity">
    <text evidence="2 9 10">Belongs to the TRAFAC class translation factor GTPase superfamily. Classic translation factor GTPase family. IF-2 subfamily.</text>
</comment>
<dbReference type="PANTHER" id="PTHR43381">
    <property type="entry name" value="TRANSLATION INITIATION FACTOR IF-2-RELATED"/>
    <property type="match status" value="1"/>
</dbReference>
<evidence type="ECO:0000256" key="4">
    <source>
        <dbReference type="ARBA" id="ARBA00022490"/>
    </source>
</evidence>
<evidence type="ECO:0000256" key="11">
    <source>
        <dbReference type="RuleBase" id="RU000645"/>
    </source>
</evidence>
<feature type="domain" description="Tr-type G" evidence="13">
    <location>
        <begin position="344"/>
        <end position="513"/>
    </location>
</feature>
<feature type="compositionally biased region" description="Basic and acidic residues" evidence="12">
    <location>
        <begin position="124"/>
        <end position="162"/>
    </location>
</feature>
<comment type="subcellular location">
    <subcellularLocation>
        <location evidence="1 9 11">Cytoplasm</location>
    </subcellularLocation>
</comment>
<dbReference type="Gene3D" id="2.40.30.10">
    <property type="entry name" value="Translation factors"/>
    <property type="match status" value="2"/>
</dbReference>
<keyword evidence="15" id="KW-1185">Reference proteome</keyword>
<dbReference type="AlphaFoldDB" id="A0A7Z0LJY9"/>
<dbReference type="RefSeq" id="WP_179929734.1">
    <property type="nucleotide sequence ID" value="NZ_JACCDF010000004.1"/>
</dbReference>
<evidence type="ECO:0000256" key="7">
    <source>
        <dbReference type="ARBA" id="ARBA00022917"/>
    </source>
</evidence>
<feature type="region of interest" description="Disordered" evidence="12">
    <location>
        <begin position="49"/>
        <end position="262"/>
    </location>
</feature>
<dbReference type="FunFam" id="3.40.50.10050:FF:000001">
    <property type="entry name" value="Translation initiation factor IF-2"/>
    <property type="match status" value="1"/>
</dbReference>
<dbReference type="SUPFAM" id="SSF50447">
    <property type="entry name" value="Translation proteins"/>
    <property type="match status" value="2"/>
</dbReference>
<dbReference type="Pfam" id="PF00009">
    <property type="entry name" value="GTP_EFTU"/>
    <property type="match status" value="1"/>
</dbReference>
<feature type="compositionally biased region" description="Basic and acidic residues" evidence="12">
    <location>
        <begin position="54"/>
        <end position="64"/>
    </location>
</feature>
<dbReference type="PROSITE" id="PS51722">
    <property type="entry name" value="G_TR_2"/>
    <property type="match status" value="1"/>
</dbReference>
<dbReference type="Gene3D" id="3.40.50.300">
    <property type="entry name" value="P-loop containing nucleotide triphosphate hydrolases"/>
    <property type="match status" value="1"/>
</dbReference>
<dbReference type="InterPro" id="IPR005225">
    <property type="entry name" value="Small_GTP-bd"/>
</dbReference>
<accession>A0A7Z0LJY9</accession>
<dbReference type="CDD" id="cd03692">
    <property type="entry name" value="mtIF2_IVc"/>
    <property type="match status" value="1"/>
</dbReference>
<dbReference type="InterPro" id="IPR000178">
    <property type="entry name" value="TF_IF2_bacterial-like"/>
</dbReference>
<evidence type="ECO:0000313" key="15">
    <source>
        <dbReference type="Proteomes" id="UP000586119"/>
    </source>
</evidence>
<sequence>MSDMTVKDFAAKVGRDVPRLLEQMKEAGLKHRSETDAVSEDDKRTLLNHLKKSHGGEGDSDKNRVTLTRKTRSKIKTGERGKTIEVQVRKKKTYVKRSEEETPKASEPKHSGPRQLVGDMAVAEAERKTRDAEERQAAEDKRKAEEAERKQAEEQAKKKAEAPTELEIPVPELETSEPAPEEPPAPPKEGRSDRRTAPPKKTAAKKKGRRDDEDDRSDREERKRGGGAKKAKRSERRGGRRGGASQAGNGKHGFQKPTQPIVREVSIPESISVADLADKMSIKANEVIKAMFNMGAAVTINQTIDQDTASIVVEEMGHKPKLVKDDALETEVLEGISYEGEEITRSPVVTVMGHVDHGKTSLLDYIREAKVATGEAGGITQHIGAYHVEDEHGGVTFLDTPGHAAFTAMRARGAQATDVVVLVVAADDGVMPQTIEAVEHSKAAGVPMVVAVNKIDKAGADPDRVKNELSQHGVISEEWGGDTQFVHVSAKSGEGIEELLEAIQLVSEVLELKAVPEAPGKGVVVESRLDKGRGPVATVLVQNGTLKKGDIVLAGLHYGRVRALTNELGKQVDEVGPAMPVEIQGLDGTPDAGDDFMVLADEKKAREVANFRQGKYREVRLARQQKAKLENMFSQMGQDEAAKLNIVLKVDVQGSLEAIKGALEELSTDEVEVAVVSSGVGGITGTDANLALASDAIVVGFNVRADAAAREIIEREGLDLRYYSVIYQLVDEVKQAMSGMLAPEWKEEIVGIAEVRDVFRAPKIGAVAGCMVVEGTVHRNKRIRVLRDNVVIYEGELESLRRYKDDVQEVRSGIECGIGVKNYNDVQVGDKIEVFDQVKVERSL</sequence>
<dbReference type="GO" id="GO:0003743">
    <property type="term" value="F:translation initiation factor activity"/>
    <property type="evidence" value="ECO:0007669"/>
    <property type="project" value="UniProtKB-UniRule"/>
</dbReference>
<dbReference type="InterPro" id="IPR009061">
    <property type="entry name" value="DNA-bd_dom_put_sf"/>
</dbReference>
<comment type="caution">
    <text evidence="14">The sequence shown here is derived from an EMBL/GenBank/DDBJ whole genome shotgun (WGS) entry which is preliminary data.</text>
</comment>
<evidence type="ECO:0000256" key="12">
    <source>
        <dbReference type="SAM" id="MobiDB-lite"/>
    </source>
</evidence>
<dbReference type="GO" id="GO:0005829">
    <property type="term" value="C:cytosol"/>
    <property type="evidence" value="ECO:0007669"/>
    <property type="project" value="TreeGrafter"/>
</dbReference>
<dbReference type="GO" id="GO:0005525">
    <property type="term" value="F:GTP binding"/>
    <property type="evidence" value="ECO:0007669"/>
    <property type="project" value="UniProtKB-KW"/>
</dbReference>
<dbReference type="NCBIfam" id="TIGR00487">
    <property type="entry name" value="IF-2"/>
    <property type="match status" value="1"/>
</dbReference>
<keyword evidence="8 9" id="KW-0342">GTP-binding</keyword>
<dbReference type="Proteomes" id="UP000586119">
    <property type="component" value="Unassembled WGS sequence"/>
</dbReference>
<feature type="binding site" evidence="9">
    <location>
        <begin position="399"/>
        <end position="403"/>
    </location>
    <ligand>
        <name>GTP</name>
        <dbReference type="ChEBI" id="CHEBI:37565"/>
    </ligand>
</feature>
<dbReference type="Pfam" id="PF04760">
    <property type="entry name" value="IF2_N"/>
    <property type="match status" value="2"/>
</dbReference>
<dbReference type="InterPro" id="IPR036925">
    <property type="entry name" value="TIF_IF2_dom3_sf"/>
</dbReference>
<dbReference type="Pfam" id="PF22042">
    <property type="entry name" value="EF-G_D2"/>
    <property type="match status" value="1"/>
</dbReference>
<evidence type="ECO:0000256" key="10">
    <source>
        <dbReference type="RuleBase" id="RU000644"/>
    </source>
</evidence>
<dbReference type="InterPro" id="IPR023115">
    <property type="entry name" value="TIF_IF2_dom3"/>
</dbReference>
<dbReference type="InterPro" id="IPR004161">
    <property type="entry name" value="EFTu-like_2"/>
</dbReference>
<dbReference type="Pfam" id="PF08364">
    <property type="entry name" value="IF2_assoc"/>
    <property type="match status" value="1"/>
</dbReference>
<dbReference type="SUPFAM" id="SSF52540">
    <property type="entry name" value="P-loop containing nucleoside triphosphate hydrolases"/>
    <property type="match status" value="1"/>
</dbReference>
<reference evidence="14 15" key="1">
    <citation type="journal article" date="2015" name="Int. J. Syst. Evol. Microbiol.">
        <title>Halomonas salicampi sp. nov., a halotolerant and alkalitolerant bacterium isolated from a saltern soil.</title>
        <authorList>
            <person name="Lee J.C."/>
            <person name="Kim Y.S."/>
            <person name="Yun B.S."/>
            <person name="Whang K.S."/>
        </authorList>
    </citation>
    <scope>NUCLEOTIDE SEQUENCE [LARGE SCALE GENOMIC DNA]</scope>
    <source>
        <strain evidence="14 15">BH103</strain>
    </source>
</reference>
<dbReference type="InterPro" id="IPR006847">
    <property type="entry name" value="IF2_N"/>
</dbReference>
<feature type="compositionally biased region" description="Basic residues" evidence="12">
    <location>
        <begin position="225"/>
        <end position="240"/>
    </location>
</feature>
<keyword evidence="4 9" id="KW-0963">Cytoplasm</keyword>
<dbReference type="PROSITE" id="PS01176">
    <property type="entry name" value="IF2"/>
    <property type="match status" value="1"/>
</dbReference>
<keyword evidence="6 9" id="KW-0547">Nucleotide-binding</keyword>
<dbReference type="InterPro" id="IPR044145">
    <property type="entry name" value="IF2_II"/>
</dbReference>
<feature type="compositionally biased region" description="Basic and acidic residues" evidence="12">
    <location>
        <begin position="96"/>
        <end position="110"/>
    </location>
</feature>
<organism evidence="14 15">
    <name type="scientific">Vreelandella salicampi</name>
    <dbReference type="NCBI Taxonomy" id="1449798"/>
    <lineage>
        <taxon>Bacteria</taxon>
        <taxon>Pseudomonadati</taxon>
        <taxon>Pseudomonadota</taxon>
        <taxon>Gammaproteobacteria</taxon>
        <taxon>Oceanospirillales</taxon>
        <taxon>Halomonadaceae</taxon>
        <taxon>Vreelandella</taxon>
    </lineage>
</organism>
<dbReference type="FunFam" id="2.40.30.10:FF:000007">
    <property type="entry name" value="Translation initiation factor IF-2"/>
    <property type="match status" value="1"/>
</dbReference>